<keyword evidence="2" id="KW-1185">Reference proteome</keyword>
<evidence type="ECO:0000313" key="1">
    <source>
        <dbReference type="EMBL" id="PKR80711.1"/>
    </source>
</evidence>
<dbReference type="AlphaFoldDB" id="A0A2I0R2A4"/>
<proteinExistence type="predicted"/>
<gene>
    <name evidence="1" type="ORF">CW751_08040</name>
</gene>
<dbReference type="EMBL" id="PJNI01000008">
    <property type="protein sequence ID" value="PKR80711.1"/>
    <property type="molecule type" value="Genomic_DNA"/>
</dbReference>
<sequence>MHYNERTIIEGLVYHFNNYYRLHQSLNPIVKDKYTDQARSQNWITINSMRHELTAYLNRMGQFYFYAKSDSVTDLGISYEIEMPEILRFIPLRHKLTAHRAFDNPRKNEEINQIKITDSHFHGGAYMLINGRFIVQLKHKNDVISFDLIKEHSKIISEAKKLLDLIEDKKQI</sequence>
<reference evidence="1 2" key="1">
    <citation type="submission" date="2017-12" db="EMBL/GenBank/DDBJ databases">
        <title>The draft genome sequence of Brumimicrobium saltpan LHR20.</title>
        <authorList>
            <person name="Do Z.-J."/>
            <person name="Luo H.-R."/>
        </authorList>
    </citation>
    <scope>NUCLEOTIDE SEQUENCE [LARGE SCALE GENOMIC DNA]</scope>
    <source>
        <strain evidence="1 2">LHR20</strain>
    </source>
</reference>
<evidence type="ECO:0000313" key="2">
    <source>
        <dbReference type="Proteomes" id="UP000236654"/>
    </source>
</evidence>
<accession>A0A2I0R2A4</accession>
<name>A0A2I0R2A4_9FLAO</name>
<dbReference type="Proteomes" id="UP000236654">
    <property type="component" value="Unassembled WGS sequence"/>
</dbReference>
<protein>
    <submittedName>
        <fullName evidence="1">Uncharacterized protein</fullName>
    </submittedName>
</protein>
<dbReference type="RefSeq" id="WP_101334493.1">
    <property type="nucleotide sequence ID" value="NZ_PJNI01000008.1"/>
</dbReference>
<organism evidence="1 2">
    <name type="scientific">Brumimicrobium salinarum</name>
    <dbReference type="NCBI Taxonomy" id="2058658"/>
    <lineage>
        <taxon>Bacteria</taxon>
        <taxon>Pseudomonadati</taxon>
        <taxon>Bacteroidota</taxon>
        <taxon>Flavobacteriia</taxon>
        <taxon>Flavobacteriales</taxon>
        <taxon>Crocinitomicaceae</taxon>
        <taxon>Brumimicrobium</taxon>
    </lineage>
</organism>
<dbReference type="OrthoDB" id="1430699at2"/>
<comment type="caution">
    <text evidence="1">The sequence shown here is derived from an EMBL/GenBank/DDBJ whole genome shotgun (WGS) entry which is preliminary data.</text>
</comment>